<organism evidence="2 3">
    <name type="scientific">Collybia nuda</name>
    <dbReference type="NCBI Taxonomy" id="64659"/>
    <lineage>
        <taxon>Eukaryota</taxon>
        <taxon>Fungi</taxon>
        <taxon>Dikarya</taxon>
        <taxon>Basidiomycota</taxon>
        <taxon>Agaricomycotina</taxon>
        <taxon>Agaricomycetes</taxon>
        <taxon>Agaricomycetidae</taxon>
        <taxon>Agaricales</taxon>
        <taxon>Tricholomatineae</taxon>
        <taxon>Clitocybaceae</taxon>
        <taxon>Collybia</taxon>
    </lineage>
</organism>
<evidence type="ECO:0000313" key="3">
    <source>
        <dbReference type="Proteomes" id="UP000807353"/>
    </source>
</evidence>
<gene>
    <name evidence="2" type="ORF">BDZ94DRAFT_1324186</name>
</gene>
<accession>A0A9P5Y0C8</accession>
<feature type="domain" description="F-box" evidence="1">
    <location>
        <begin position="3"/>
        <end position="60"/>
    </location>
</feature>
<protein>
    <recommendedName>
        <fullName evidence="1">F-box domain-containing protein</fullName>
    </recommendedName>
</protein>
<name>A0A9P5Y0C8_9AGAR</name>
<proteinExistence type="predicted"/>
<dbReference type="InterPro" id="IPR001810">
    <property type="entry name" value="F-box_dom"/>
</dbReference>
<keyword evidence="3" id="KW-1185">Reference proteome</keyword>
<dbReference type="EMBL" id="MU150300">
    <property type="protein sequence ID" value="KAF9460369.1"/>
    <property type="molecule type" value="Genomic_DNA"/>
</dbReference>
<dbReference type="PROSITE" id="PS50181">
    <property type="entry name" value="FBOX"/>
    <property type="match status" value="1"/>
</dbReference>
<evidence type="ECO:0000313" key="2">
    <source>
        <dbReference type="EMBL" id="KAF9460369.1"/>
    </source>
</evidence>
<dbReference type="OrthoDB" id="2895363at2759"/>
<comment type="caution">
    <text evidence="2">The sequence shown here is derived from an EMBL/GenBank/DDBJ whole genome shotgun (WGS) entry which is preliminary data.</text>
</comment>
<dbReference type="Gene3D" id="1.20.1280.50">
    <property type="match status" value="1"/>
</dbReference>
<reference evidence="2" key="1">
    <citation type="submission" date="2020-11" db="EMBL/GenBank/DDBJ databases">
        <authorList>
            <consortium name="DOE Joint Genome Institute"/>
            <person name="Ahrendt S."/>
            <person name="Riley R."/>
            <person name="Andreopoulos W."/>
            <person name="Labutti K."/>
            <person name="Pangilinan J."/>
            <person name="Ruiz-Duenas F.J."/>
            <person name="Barrasa J.M."/>
            <person name="Sanchez-Garcia M."/>
            <person name="Camarero S."/>
            <person name="Miyauchi S."/>
            <person name="Serrano A."/>
            <person name="Linde D."/>
            <person name="Babiker R."/>
            <person name="Drula E."/>
            <person name="Ayuso-Fernandez I."/>
            <person name="Pacheco R."/>
            <person name="Padilla G."/>
            <person name="Ferreira P."/>
            <person name="Barriuso J."/>
            <person name="Kellner H."/>
            <person name="Castanera R."/>
            <person name="Alfaro M."/>
            <person name="Ramirez L."/>
            <person name="Pisabarro A.G."/>
            <person name="Kuo A."/>
            <person name="Tritt A."/>
            <person name="Lipzen A."/>
            <person name="He G."/>
            <person name="Yan M."/>
            <person name="Ng V."/>
            <person name="Cullen D."/>
            <person name="Martin F."/>
            <person name="Rosso M.-N."/>
            <person name="Henrissat B."/>
            <person name="Hibbett D."/>
            <person name="Martinez A.T."/>
            <person name="Grigoriev I.V."/>
        </authorList>
    </citation>
    <scope>NUCLEOTIDE SEQUENCE</scope>
    <source>
        <strain evidence="2">CBS 247.69</strain>
    </source>
</reference>
<dbReference type="AlphaFoldDB" id="A0A9P5Y0C8"/>
<dbReference type="Proteomes" id="UP000807353">
    <property type="component" value="Unassembled WGS sequence"/>
</dbReference>
<evidence type="ECO:0000259" key="1">
    <source>
        <dbReference type="PROSITE" id="PS50181"/>
    </source>
</evidence>
<sequence length="307" mass="34060">MSTASITAVPAEILGEVFRFLFIGTLVIPSPKFATLWSISQTCSQWRGVALDLRYLWNNVAVGAPAHLHECRPILHLVDQCLLRSRGIPISVQIYESHLWDLCGGSPLTKLLIPYAAKIQCLSLGASIDLSELVTPALEELETTICGPGATELISLIKRSKCTILRLRVYRGEIGCHRLLKVTPSLEEFRTDSTLPVPSIHRISRGTICPALRSVHCQIMSRKTFDEFIDMLSSRSTSTTFSPIVDVSLVLEFHLGVWGMKKIRALQDQGIEIYVKEFMKQSPDNDSDAGDEPGGYNSDKVCSLIFQ</sequence>